<sequence length="163" mass="18486">MRHAPHARQDRPRESSVNDELALDQQLCFPLYAAGHLLTRLYRPLLDELGLTYPQYLVMMACWQQTPCTVGDLGRALYLDTGTLTPLLKRLEEQGLLTRTRDRDDQRRVVIELTEAGRALRARAARVPEALACQLPLELGEIADMRAMLHRLLAALATIDDRT</sequence>
<keyword evidence="4" id="KW-0238">DNA-binding</keyword>
<gene>
    <name evidence="7" type="ORF">HGR00_15295</name>
</gene>
<dbReference type="GO" id="GO:0005737">
    <property type="term" value="C:cytoplasm"/>
    <property type="evidence" value="ECO:0007669"/>
    <property type="project" value="UniProtKB-SubCell"/>
</dbReference>
<dbReference type="AlphaFoldDB" id="A0A848P6S5"/>
<dbReference type="SUPFAM" id="SSF46785">
    <property type="entry name" value="Winged helix' DNA-binding domain"/>
    <property type="match status" value="1"/>
</dbReference>
<reference evidence="7 8" key="1">
    <citation type="submission" date="2020-04" db="EMBL/GenBank/DDBJ databases">
        <title>Ralstonia insidiosa genome sequencing and assembly.</title>
        <authorList>
            <person name="Martins R.C.R."/>
            <person name="Perdigao-Neto L.V."/>
            <person name="Levin A.S.S."/>
            <person name="Costa S.F."/>
        </authorList>
    </citation>
    <scope>NUCLEOTIDE SEQUENCE [LARGE SCALE GENOMIC DNA]</scope>
    <source>
        <strain evidence="7 8">5047</strain>
    </source>
</reference>
<dbReference type="InterPro" id="IPR036388">
    <property type="entry name" value="WH-like_DNA-bd_sf"/>
</dbReference>
<dbReference type="GO" id="GO:0006950">
    <property type="term" value="P:response to stress"/>
    <property type="evidence" value="ECO:0007669"/>
    <property type="project" value="TreeGrafter"/>
</dbReference>
<evidence type="ECO:0000256" key="5">
    <source>
        <dbReference type="ARBA" id="ARBA00023163"/>
    </source>
</evidence>
<dbReference type="Pfam" id="PF01047">
    <property type="entry name" value="MarR"/>
    <property type="match status" value="1"/>
</dbReference>
<evidence type="ECO:0000256" key="4">
    <source>
        <dbReference type="ARBA" id="ARBA00023125"/>
    </source>
</evidence>
<evidence type="ECO:0000256" key="1">
    <source>
        <dbReference type="ARBA" id="ARBA00004496"/>
    </source>
</evidence>
<comment type="subcellular location">
    <subcellularLocation>
        <location evidence="1">Cytoplasm</location>
    </subcellularLocation>
</comment>
<evidence type="ECO:0000313" key="8">
    <source>
        <dbReference type="Proteomes" id="UP000575469"/>
    </source>
</evidence>
<organism evidence="7 8">
    <name type="scientific">Ralstonia insidiosa</name>
    <dbReference type="NCBI Taxonomy" id="190721"/>
    <lineage>
        <taxon>Bacteria</taxon>
        <taxon>Pseudomonadati</taxon>
        <taxon>Pseudomonadota</taxon>
        <taxon>Betaproteobacteria</taxon>
        <taxon>Burkholderiales</taxon>
        <taxon>Burkholderiaceae</taxon>
        <taxon>Ralstonia</taxon>
    </lineage>
</organism>
<dbReference type="Proteomes" id="UP000575469">
    <property type="component" value="Unassembled WGS sequence"/>
</dbReference>
<keyword evidence="2" id="KW-0963">Cytoplasm</keyword>
<keyword evidence="3" id="KW-0805">Transcription regulation</keyword>
<dbReference type="FunFam" id="1.10.10.10:FF:000163">
    <property type="entry name" value="MarR family transcriptional regulator"/>
    <property type="match status" value="1"/>
</dbReference>
<evidence type="ECO:0000259" key="6">
    <source>
        <dbReference type="PROSITE" id="PS50995"/>
    </source>
</evidence>
<feature type="domain" description="HTH marR-type" evidence="6">
    <location>
        <begin position="24"/>
        <end position="154"/>
    </location>
</feature>
<dbReference type="GO" id="GO:0003677">
    <property type="term" value="F:DNA binding"/>
    <property type="evidence" value="ECO:0007669"/>
    <property type="project" value="UniProtKB-KW"/>
</dbReference>
<dbReference type="InterPro" id="IPR036390">
    <property type="entry name" value="WH_DNA-bd_sf"/>
</dbReference>
<name>A0A848P6S5_9RALS</name>
<dbReference type="EMBL" id="JABBZM010000013">
    <property type="protein sequence ID" value="NMV39278.1"/>
    <property type="molecule type" value="Genomic_DNA"/>
</dbReference>
<comment type="caution">
    <text evidence="7">The sequence shown here is derived from an EMBL/GenBank/DDBJ whole genome shotgun (WGS) entry which is preliminary data.</text>
</comment>
<dbReference type="PANTHER" id="PTHR33164:SF5">
    <property type="entry name" value="ORGANIC HYDROPEROXIDE RESISTANCE TRANSCRIPTIONAL REGULATOR"/>
    <property type="match status" value="1"/>
</dbReference>
<protein>
    <submittedName>
        <fullName evidence="7">Winged helix-turn-helix transcriptional regulator</fullName>
    </submittedName>
</protein>
<dbReference type="SMART" id="SM00347">
    <property type="entry name" value="HTH_MARR"/>
    <property type="match status" value="1"/>
</dbReference>
<evidence type="ECO:0000256" key="3">
    <source>
        <dbReference type="ARBA" id="ARBA00023015"/>
    </source>
</evidence>
<keyword evidence="5" id="KW-0804">Transcription</keyword>
<dbReference type="PRINTS" id="PR00598">
    <property type="entry name" value="HTHMARR"/>
</dbReference>
<dbReference type="GO" id="GO:0003700">
    <property type="term" value="F:DNA-binding transcription factor activity"/>
    <property type="evidence" value="ECO:0007669"/>
    <property type="project" value="InterPro"/>
</dbReference>
<proteinExistence type="predicted"/>
<dbReference type="PANTHER" id="PTHR33164">
    <property type="entry name" value="TRANSCRIPTIONAL REGULATOR, MARR FAMILY"/>
    <property type="match status" value="1"/>
</dbReference>
<dbReference type="Gene3D" id="1.10.10.10">
    <property type="entry name" value="Winged helix-like DNA-binding domain superfamily/Winged helix DNA-binding domain"/>
    <property type="match status" value="1"/>
</dbReference>
<evidence type="ECO:0000256" key="2">
    <source>
        <dbReference type="ARBA" id="ARBA00022490"/>
    </source>
</evidence>
<accession>A0A848P6S5</accession>
<dbReference type="InterPro" id="IPR000835">
    <property type="entry name" value="HTH_MarR-typ"/>
</dbReference>
<dbReference type="PROSITE" id="PS50995">
    <property type="entry name" value="HTH_MARR_2"/>
    <property type="match status" value="1"/>
</dbReference>
<dbReference type="InterPro" id="IPR039422">
    <property type="entry name" value="MarR/SlyA-like"/>
</dbReference>
<evidence type="ECO:0000313" key="7">
    <source>
        <dbReference type="EMBL" id="NMV39278.1"/>
    </source>
</evidence>